<dbReference type="InterPro" id="IPR009061">
    <property type="entry name" value="DNA-bd_dom_put_sf"/>
</dbReference>
<feature type="domain" description="HTH merR-type" evidence="3">
    <location>
        <begin position="7"/>
        <end position="74"/>
    </location>
</feature>
<dbReference type="GO" id="GO:0003700">
    <property type="term" value="F:DNA-binding transcription factor activity"/>
    <property type="evidence" value="ECO:0007669"/>
    <property type="project" value="InterPro"/>
</dbReference>
<evidence type="ECO:0000313" key="4">
    <source>
        <dbReference type="EMBL" id="BBD76535.1"/>
    </source>
</evidence>
<dbReference type="InterPro" id="IPR047057">
    <property type="entry name" value="MerR_fam"/>
</dbReference>
<reference evidence="4 5" key="1">
    <citation type="submission" date="2018-04" db="EMBL/GenBank/DDBJ databases">
        <title>Complete genome sequence of Hydrogenophilus thermoluteolus TH-1.</title>
        <authorList>
            <person name="Arai H."/>
        </authorList>
    </citation>
    <scope>NUCLEOTIDE SEQUENCE [LARGE SCALE GENOMIC DNA]</scope>
    <source>
        <strain evidence="4 5">TH-1</strain>
    </source>
</reference>
<keyword evidence="2" id="KW-0175">Coiled coil</keyword>
<evidence type="ECO:0000256" key="1">
    <source>
        <dbReference type="ARBA" id="ARBA00023125"/>
    </source>
</evidence>
<dbReference type="PANTHER" id="PTHR30204:SF58">
    <property type="entry name" value="HTH-TYPE TRANSCRIPTIONAL REGULATOR YFMP"/>
    <property type="match status" value="1"/>
</dbReference>
<proteinExistence type="predicted"/>
<dbReference type="OrthoDB" id="9803659at2"/>
<dbReference type="RefSeq" id="WP_119334367.1">
    <property type="nucleotide sequence ID" value="NZ_AP018558.1"/>
</dbReference>
<accession>A0A2Z6DVV4</accession>
<dbReference type="Pfam" id="PF13411">
    <property type="entry name" value="MerR_1"/>
    <property type="match status" value="1"/>
</dbReference>
<gene>
    <name evidence="4" type="ORF">HPTL_0265</name>
</gene>
<dbReference type="PANTHER" id="PTHR30204">
    <property type="entry name" value="REDOX-CYCLING DRUG-SENSING TRANSCRIPTIONAL ACTIVATOR SOXR"/>
    <property type="match status" value="1"/>
</dbReference>
<keyword evidence="5" id="KW-1185">Reference proteome</keyword>
<dbReference type="SUPFAM" id="SSF46955">
    <property type="entry name" value="Putative DNA-binding domain"/>
    <property type="match status" value="1"/>
</dbReference>
<protein>
    <submittedName>
        <fullName evidence="4">MerR-family transcriptional regulator</fullName>
    </submittedName>
</protein>
<dbReference type="AlphaFoldDB" id="A0A2Z6DVV4"/>
<keyword evidence="1" id="KW-0238">DNA-binding</keyword>
<evidence type="ECO:0000256" key="2">
    <source>
        <dbReference type="SAM" id="Coils"/>
    </source>
</evidence>
<dbReference type="EMBL" id="AP018558">
    <property type="protein sequence ID" value="BBD76535.1"/>
    <property type="molecule type" value="Genomic_DNA"/>
</dbReference>
<dbReference type="SMART" id="SM00422">
    <property type="entry name" value="HTH_MERR"/>
    <property type="match status" value="1"/>
</dbReference>
<dbReference type="Gene3D" id="1.10.1660.10">
    <property type="match status" value="1"/>
</dbReference>
<dbReference type="Proteomes" id="UP000262004">
    <property type="component" value="Chromosome"/>
</dbReference>
<dbReference type="KEGG" id="htl:HPTL_0265"/>
<evidence type="ECO:0000313" key="5">
    <source>
        <dbReference type="Proteomes" id="UP000262004"/>
    </source>
</evidence>
<name>A0A2Z6DVV4_HYDTE</name>
<dbReference type="GO" id="GO:0003677">
    <property type="term" value="F:DNA binding"/>
    <property type="evidence" value="ECO:0007669"/>
    <property type="project" value="UniProtKB-KW"/>
</dbReference>
<evidence type="ECO:0000259" key="3">
    <source>
        <dbReference type="PROSITE" id="PS50937"/>
    </source>
</evidence>
<organism evidence="4 5">
    <name type="scientific">Hydrogenophilus thermoluteolus</name>
    <name type="common">Pseudomonas hydrogenothermophila</name>
    <dbReference type="NCBI Taxonomy" id="297"/>
    <lineage>
        <taxon>Bacteria</taxon>
        <taxon>Pseudomonadati</taxon>
        <taxon>Pseudomonadota</taxon>
        <taxon>Hydrogenophilia</taxon>
        <taxon>Hydrogenophilales</taxon>
        <taxon>Hydrogenophilaceae</taxon>
        <taxon>Hydrogenophilus</taxon>
    </lineage>
</organism>
<feature type="coiled-coil region" evidence="2">
    <location>
        <begin position="89"/>
        <end position="126"/>
    </location>
</feature>
<dbReference type="PROSITE" id="PS50937">
    <property type="entry name" value="HTH_MERR_2"/>
    <property type="match status" value="1"/>
</dbReference>
<dbReference type="CDD" id="cd04776">
    <property type="entry name" value="HTH_GnyR"/>
    <property type="match status" value="1"/>
</dbReference>
<sequence length="135" mass="15693">MEQEKTYYTIGDLAREFRITPRTIRYYEEHGILNPRREGRQRIYTRADRTRLKLTLRGKRLGLSLAQIKELLDMYDGMHNSPAQIREFLRVLAERRAALEQQRRDIEAVLTEIDQLEAQCHAALAEAGAQAVAVP</sequence>
<dbReference type="InterPro" id="IPR000551">
    <property type="entry name" value="MerR-type_HTH_dom"/>
</dbReference>